<feature type="transmembrane region" description="Helical" evidence="2">
    <location>
        <begin position="95"/>
        <end position="113"/>
    </location>
</feature>
<keyword evidence="2" id="KW-0812">Transmembrane</keyword>
<gene>
    <name evidence="3" type="ORF">Ate02nite_88470</name>
</gene>
<feature type="region of interest" description="Disordered" evidence="1">
    <location>
        <begin position="205"/>
        <end position="225"/>
    </location>
</feature>
<feature type="compositionally biased region" description="Low complexity" evidence="1">
    <location>
        <begin position="211"/>
        <end position="225"/>
    </location>
</feature>
<organism evidence="3 4">
    <name type="scientific">Paractinoplanes tereljensis</name>
    <dbReference type="NCBI Taxonomy" id="571912"/>
    <lineage>
        <taxon>Bacteria</taxon>
        <taxon>Bacillati</taxon>
        <taxon>Actinomycetota</taxon>
        <taxon>Actinomycetes</taxon>
        <taxon>Micromonosporales</taxon>
        <taxon>Micromonosporaceae</taxon>
        <taxon>Paractinoplanes</taxon>
    </lineage>
</organism>
<evidence type="ECO:0000256" key="1">
    <source>
        <dbReference type="SAM" id="MobiDB-lite"/>
    </source>
</evidence>
<keyword evidence="2" id="KW-1133">Transmembrane helix</keyword>
<feature type="transmembrane region" description="Helical" evidence="2">
    <location>
        <begin position="183"/>
        <end position="200"/>
    </location>
</feature>
<comment type="caution">
    <text evidence="3">The sequence shown here is derived from an EMBL/GenBank/DDBJ whole genome shotgun (WGS) entry which is preliminary data.</text>
</comment>
<evidence type="ECO:0000256" key="2">
    <source>
        <dbReference type="SAM" id="Phobius"/>
    </source>
</evidence>
<feature type="transmembrane region" description="Helical" evidence="2">
    <location>
        <begin position="6"/>
        <end position="26"/>
    </location>
</feature>
<dbReference type="Proteomes" id="UP000623608">
    <property type="component" value="Unassembled WGS sequence"/>
</dbReference>
<proteinExistence type="predicted"/>
<feature type="transmembrane region" description="Helical" evidence="2">
    <location>
        <begin position="33"/>
        <end position="53"/>
    </location>
</feature>
<dbReference type="RefSeq" id="WP_203813898.1">
    <property type="nucleotide sequence ID" value="NZ_BOMY01000055.1"/>
</dbReference>
<name>A0A919NYR5_9ACTN</name>
<keyword evidence="2" id="KW-0472">Membrane</keyword>
<dbReference type="AlphaFoldDB" id="A0A919NYR5"/>
<feature type="transmembrane region" description="Helical" evidence="2">
    <location>
        <begin position="68"/>
        <end position="88"/>
    </location>
</feature>
<accession>A0A919NYR5</accession>
<sequence length="225" mass="23828">MDYPIWLALEDFVPVFFGLAGFILLSRLSGRPAGFAGALLIGLGGLSKCAWKLSVAAGGGDPRLLEEALFPLMAAGATLLTWSLAIAVRRGRRVHFWPFAVVFGLGVAGSVLAQSLHPMFVVATFGVTAVSVLGAIIAGRYRQWWAVSLFVLGLVLVTSLVPLRGSAKHETVAYQWLEQSLNTSAQLALLIAAWLTLLAFRRAAAPPPADSPAVRPAVRPVGETA</sequence>
<keyword evidence="4" id="KW-1185">Reference proteome</keyword>
<feature type="transmembrane region" description="Helical" evidence="2">
    <location>
        <begin position="144"/>
        <end position="163"/>
    </location>
</feature>
<protein>
    <submittedName>
        <fullName evidence="3">Uncharacterized protein</fullName>
    </submittedName>
</protein>
<dbReference type="EMBL" id="BOMY01000055">
    <property type="protein sequence ID" value="GIF26117.1"/>
    <property type="molecule type" value="Genomic_DNA"/>
</dbReference>
<reference evidence="3" key="1">
    <citation type="submission" date="2021-01" db="EMBL/GenBank/DDBJ databases">
        <title>Whole genome shotgun sequence of Actinoplanes tereljensis NBRC 105297.</title>
        <authorList>
            <person name="Komaki H."/>
            <person name="Tamura T."/>
        </authorList>
    </citation>
    <scope>NUCLEOTIDE SEQUENCE</scope>
    <source>
        <strain evidence="3">NBRC 105297</strain>
    </source>
</reference>
<evidence type="ECO:0000313" key="4">
    <source>
        <dbReference type="Proteomes" id="UP000623608"/>
    </source>
</evidence>
<evidence type="ECO:0000313" key="3">
    <source>
        <dbReference type="EMBL" id="GIF26117.1"/>
    </source>
</evidence>
<feature type="transmembrane region" description="Helical" evidence="2">
    <location>
        <begin position="119"/>
        <end position="137"/>
    </location>
</feature>